<evidence type="ECO:0000256" key="1">
    <source>
        <dbReference type="ARBA" id="ARBA00023015"/>
    </source>
</evidence>
<keyword evidence="3" id="KW-0804">Transcription</keyword>
<evidence type="ECO:0000313" key="5">
    <source>
        <dbReference type="EMBL" id="MFC6331859.1"/>
    </source>
</evidence>
<sequence>MSGQWTIPILLALESCRGRFTPMQHQLQIAPARLSDNLKRMEENGLLQHLSPYERRHPALPEYVLTEKGLLYKEAAKALQHTEEKLGFGRLSAKAWNMPVLLALHYEHERFQDIRHALQLVTPRMLSTRLGELHDLGAINKLLEEQPRPTFLYQLQLSSKPSVHQLAQNLASIL</sequence>
<keyword evidence="6" id="KW-1185">Reference proteome</keyword>
<evidence type="ECO:0000256" key="2">
    <source>
        <dbReference type="ARBA" id="ARBA00023125"/>
    </source>
</evidence>
<accession>A0ABW1UZG7</accession>
<dbReference type="EMBL" id="JBHSTE010000001">
    <property type="protein sequence ID" value="MFC6331859.1"/>
    <property type="molecule type" value="Genomic_DNA"/>
</dbReference>
<keyword evidence="2" id="KW-0238">DNA-binding</keyword>
<dbReference type="PANTHER" id="PTHR33204:SF18">
    <property type="entry name" value="TRANSCRIPTIONAL REGULATORY PROTEIN"/>
    <property type="match status" value="1"/>
</dbReference>
<dbReference type="InterPro" id="IPR036390">
    <property type="entry name" value="WH_DNA-bd_sf"/>
</dbReference>
<dbReference type="Pfam" id="PF01638">
    <property type="entry name" value="HxlR"/>
    <property type="match status" value="2"/>
</dbReference>
<evidence type="ECO:0000259" key="4">
    <source>
        <dbReference type="Pfam" id="PF01638"/>
    </source>
</evidence>
<comment type="caution">
    <text evidence="5">The sequence shown here is derived from an EMBL/GenBank/DDBJ whole genome shotgun (WGS) entry which is preliminary data.</text>
</comment>
<keyword evidence="1" id="KW-0805">Transcription regulation</keyword>
<reference evidence="6" key="1">
    <citation type="journal article" date="2019" name="Int. J. Syst. Evol. Microbiol.">
        <title>The Global Catalogue of Microorganisms (GCM) 10K type strain sequencing project: providing services to taxonomists for standard genome sequencing and annotation.</title>
        <authorList>
            <consortium name="The Broad Institute Genomics Platform"/>
            <consortium name="The Broad Institute Genome Sequencing Center for Infectious Disease"/>
            <person name="Wu L."/>
            <person name="Ma J."/>
        </authorList>
    </citation>
    <scope>NUCLEOTIDE SEQUENCE [LARGE SCALE GENOMIC DNA]</scope>
    <source>
        <strain evidence="6">PCU 280</strain>
    </source>
</reference>
<gene>
    <name evidence="5" type="ORF">ACFP56_04425</name>
</gene>
<evidence type="ECO:0000256" key="3">
    <source>
        <dbReference type="ARBA" id="ARBA00023163"/>
    </source>
</evidence>
<dbReference type="PANTHER" id="PTHR33204">
    <property type="entry name" value="TRANSCRIPTIONAL REGULATOR, MARR FAMILY"/>
    <property type="match status" value="1"/>
</dbReference>
<dbReference type="InterPro" id="IPR036388">
    <property type="entry name" value="WH-like_DNA-bd_sf"/>
</dbReference>
<protein>
    <submittedName>
        <fullName evidence="5">Winged helix-turn-helix transcriptional regulator</fullName>
    </submittedName>
</protein>
<proteinExistence type="predicted"/>
<organism evidence="5 6">
    <name type="scientific">Paenibacillus septentrionalis</name>
    <dbReference type="NCBI Taxonomy" id="429342"/>
    <lineage>
        <taxon>Bacteria</taxon>
        <taxon>Bacillati</taxon>
        <taxon>Bacillota</taxon>
        <taxon>Bacilli</taxon>
        <taxon>Bacillales</taxon>
        <taxon>Paenibacillaceae</taxon>
        <taxon>Paenibacillus</taxon>
    </lineage>
</organism>
<dbReference type="SUPFAM" id="SSF46785">
    <property type="entry name" value="Winged helix' DNA-binding domain"/>
    <property type="match status" value="2"/>
</dbReference>
<feature type="domain" description="HTH hxlR-type" evidence="4">
    <location>
        <begin position="2"/>
        <end position="80"/>
    </location>
</feature>
<dbReference type="InterPro" id="IPR002577">
    <property type="entry name" value="HTH_HxlR"/>
</dbReference>
<feature type="domain" description="HTH hxlR-type" evidence="4">
    <location>
        <begin position="94"/>
        <end position="155"/>
    </location>
</feature>
<dbReference type="Proteomes" id="UP001596233">
    <property type="component" value="Unassembled WGS sequence"/>
</dbReference>
<name>A0ABW1UZG7_9BACL</name>
<dbReference type="RefSeq" id="WP_379231788.1">
    <property type="nucleotide sequence ID" value="NZ_JBHSTE010000001.1"/>
</dbReference>
<evidence type="ECO:0000313" key="6">
    <source>
        <dbReference type="Proteomes" id="UP001596233"/>
    </source>
</evidence>
<dbReference type="Gene3D" id="1.10.10.10">
    <property type="entry name" value="Winged helix-like DNA-binding domain superfamily/Winged helix DNA-binding domain"/>
    <property type="match status" value="2"/>
</dbReference>